<evidence type="ECO:0000313" key="5">
    <source>
        <dbReference type="EMBL" id="PWQ97085.1"/>
    </source>
</evidence>
<reference evidence="5 6" key="1">
    <citation type="submission" date="2018-05" db="EMBL/GenBank/DDBJ databases">
        <title>Leucothrix arctica sp. nov., isolated from Arctic seawater.</title>
        <authorList>
            <person name="Choi A."/>
            <person name="Baek K."/>
        </authorList>
    </citation>
    <scope>NUCLEOTIDE SEQUENCE [LARGE SCALE GENOMIC DNA]</scope>
    <source>
        <strain evidence="5 6">IMCC9719</strain>
    </source>
</reference>
<keyword evidence="1" id="KW-0479">Metal-binding</keyword>
<dbReference type="InterPro" id="IPR037010">
    <property type="entry name" value="VitB12-dep_Met_synth_activ_sf"/>
</dbReference>
<dbReference type="InterPro" id="IPR050554">
    <property type="entry name" value="Met_Synthase/Corrinoid"/>
</dbReference>
<evidence type="ECO:0000256" key="3">
    <source>
        <dbReference type="PROSITE-ProRule" id="PRU00346"/>
    </source>
</evidence>
<comment type="caution">
    <text evidence="5">The sequence shown here is derived from an EMBL/GenBank/DDBJ whole genome shotgun (WGS) entry which is preliminary data.</text>
</comment>
<dbReference type="GO" id="GO:0046872">
    <property type="term" value="F:metal ion binding"/>
    <property type="evidence" value="ECO:0007669"/>
    <property type="project" value="UniProtKB-KW"/>
</dbReference>
<evidence type="ECO:0000313" key="6">
    <source>
        <dbReference type="Proteomes" id="UP000245506"/>
    </source>
</evidence>
<evidence type="ECO:0000256" key="2">
    <source>
        <dbReference type="ARBA" id="ARBA00023285"/>
    </source>
</evidence>
<proteinExistence type="predicted"/>
<dbReference type="OrthoDB" id="9803687at2"/>
<dbReference type="GO" id="GO:0050667">
    <property type="term" value="P:homocysteine metabolic process"/>
    <property type="evidence" value="ECO:0007669"/>
    <property type="project" value="TreeGrafter"/>
</dbReference>
<dbReference type="Pfam" id="PF02965">
    <property type="entry name" value="Met_synt_B12"/>
    <property type="match status" value="1"/>
</dbReference>
<dbReference type="GO" id="GO:0005829">
    <property type="term" value="C:cytosol"/>
    <property type="evidence" value="ECO:0007669"/>
    <property type="project" value="TreeGrafter"/>
</dbReference>
<protein>
    <recommendedName>
        <fullName evidence="4">AdoMet activation domain-containing protein</fullName>
    </recommendedName>
</protein>
<dbReference type="GO" id="GO:0046653">
    <property type="term" value="P:tetrahydrofolate metabolic process"/>
    <property type="evidence" value="ECO:0007669"/>
    <property type="project" value="TreeGrafter"/>
</dbReference>
<dbReference type="SUPFAM" id="SSF56507">
    <property type="entry name" value="Methionine synthase activation domain-like"/>
    <property type="match status" value="1"/>
</dbReference>
<keyword evidence="6" id="KW-1185">Reference proteome</keyword>
<keyword evidence="3" id="KW-0489">Methyltransferase</keyword>
<accession>A0A317CEH4</accession>
<feature type="non-terminal residue" evidence="5">
    <location>
        <position position="77"/>
    </location>
</feature>
<dbReference type="Gene3D" id="3.10.196.10">
    <property type="entry name" value="Vitamin B12-dependent methionine synthase, activation domain"/>
    <property type="match status" value="1"/>
</dbReference>
<dbReference type="Proteomes" id="UP000245506">
    <property type="component" value="Unassembled WGS sequence"/>
</dbReference>
<name>A0A317CEH4_9GAMM</name>
<organism evidence="5 6">
    <name type="scientific">Leucothrix arctica</name>
    <dbReference type="NCBI Taxonomy" id="1481894"/>
    <lineage>
        <taxon>Bacteria</taxon>
        <taxon>Pseudomonadati</taxon>
        <taxon>Pseudomonadota</taxon>
        <taxon>Gammaproteobacteria</taxon>
        <taxon>Thiotrichales</taxon>
        <taxon>Thiotrichaceae</taxon>
        <taxon>Leucothrix</taxon>
    </lineage>
</organism>
<gene>
    <name evidence="5" type="ORF">DKT75_07770</name>
</gene>
<dbReference type="EMBL" id="QGKL01000023">
    <property type="protein sequence ID" value="PWQ97085.1"/>
    <property type="molecule type" value="Genomic_DNA"/>
</dbReference>
<dbReference type="GO" id="GO:0008705">
    <property type="term" value="F:methionine synthase activity"/>
    <property type="evidence" value="ECO:0007669"/>
    <property type="project" value="InterPro"/>
</dbReference>
<dbReference type="PANTHER" id="PTHR45833:SF1">
    <property type="entry name" value="METHIONINE SYNTHASE"/>
    <property type="match status" value="1"/>
</dbReference>
<dbReference type="GO" id="GO:0032259">
    <property type="term" value="P:methylation"/>
    <property type="evidence" value="ECO:0007669"/>
    <property type="project" value="UniProtKB-KW"/>
</dbReference>
<keyword evidence="3" id="KW-0808">Transferase</keyword>
<evidence type="ECO:0000256" key="1">
    <source>
        <dbReference type="ARBA" id="ARBA00022723"/>
    </source>
</evidence>
<keyword evidence="2" id="KW-0170">Cobalt</keyword>
<dbReference type="PROSITE" id="PS50974">
    <property type="entry name" value="ADOMET_ACTIVATION"/>
    <property type="match status" value="1"/>
</dbReference>
<dbReference type="PANTHER" id="PTHR45833">
    <property type="entry name" value="METHIONINE SYNTHASE"/>
    <property type="match status" value="1"/>
</dbReference>
<feature type="domain" description="AdoMet activation" evidence="4">
    <location>
        <begin position="1"/>
        <end position="77"/>
    </location>
</feature>
<dbReference type="AlphaFoldDB" id="A0A317CEH4"/>
<sequence>MFDAVIGLRQQTVHPTDRPNLSLSDFVAPKDSEAQDHIGAFAVTAGIGLDKLVAEFDAAHDDDYNSIMAKAIADRFA</sequence>
<evidence type="ECO:0000259" key="4">
    <source>
        <dbReference type="PROSITE" id="PS50974"/>
    </source>
</evidence>
<dbReference type="RefSeq" id="WP_146201335.1">
    <property type="nucleotide sequence ID" value="NZ_QGKL01000023.1"/>
</dbReference>
<dbReference type="InterPro" id="IPR004223">
    <property type="entry name" value="VitB12-dep_Met_synth_activ_dom"/>
</dbReference>